<feature type="signal peptide" evidence="1">
    <location>
        <begin position="1"/>
        <end position="28"/>
    </location>
</feature>
<dbReference type="AlphaFoldDB" id="H1Q050"/>
<comment type="caution">
    <text evidence="2">The sequence shown here is derived from an EMBL/GenBank/DDBJ whole genome shotgun (WGS) entry which is preliminary data.</text>
</comment>
<evidence type="ECO:0000313" key="3">
    <source>
        <dbReference type="Proteomes" id="UP000016023"/>
    </source>
</evidence>
<evidence type="ECO:0008006" key="4">
    <source>
        <dbReference type="Google" id="ProtNLM"/>
    </source>
</evidence>
<dbReference type="HOGENOM" id="CLU_120947_0_0_10"/>
<sequence>MKHNNFFANAASKALALATVVMMSAAFTACSSSNDEPTPPPSPKAGTVTFEGEEKPILKAEYEDKLNGNYFLLLYLSADSKEKIELHLNKDLHMNGSPVVLTKREKKHEGGKLYWVADYHNPDKSLFTNTTGDPDSNSDLYLAGTLTVTGDPKSGKVSIKLENGRVKDNNREERTLTVRYSGTMTEGE</sequence>
<dbReference type="Proteomes" id="UP000016023">
    <property type="component" value="Unassembled WGS sequence"/>
</dbReference>
<evidence type="ECO:0000313" key="2">
    <source>
        <dbReference type="EMBL" id="EHO74127.1"/>
    </source>
</evidence>
<protein>
    <recommendedName>
        <fullName evidence="4">Lipocalin-like domain-containing protein</fullName>
    </recommendedName>
</protein>
<dbReference type="eggNOG" id="ENOG5032Q0R">
    <property type="taxonomic scope" value="Bacteria"/>
</dbReference>
<dbReference type="STRING" id="883158.HMPREF9140_00288"/>
<organism evidence="2 3">
    <name type="scientific">Prevotella micans F0438</name>
    <dbReference type="NCBI Taxonomy" id="883158"/>
    <lineage>
        <taxon>Bacteria</taxon>
        <taxon>Pseudomonadati</taxon>
        <taxon>Bacteroidota</taxon>
        <taxon>Bacteroidia</taxon>
        <taxon>Bacteroidales</taxon>
        <taxon>Prevotellaceae</taxon>
        <taxon>Prevotella</taxon>
    </lineage>
</organism>
<gene>
    <name evidence="2" type="ORF">HMPREF9140_00288</name>
</gene>
<proteinExistence type="predicted"/>
<feature type="chain" id="PRO_5003553618" description="Lipocalin-like domain-containing protein" evidence="1">
    <location>
        <begin position="29"/>
        <end position="188"/>
    </location>
</feature>
<evidence type="ECO:0000256" key="1">
    <source>
        <dbReference type="SAM" id="SignalP"/>
    </source>
</evidence>
<dbReference type="PROSITE" id="PS51257">
    <property type="entry name" value="PROKAR_LIPOPROTEIN"/>
    <property type="match status" value="1"/>
</dbReference>
<accession>H1Q050</accession>
<name>H1Q050_9BACT</name>
<dbReference type="RefSeq" id="WP_006951240.1">
    <property type="nucleotide sequence ID" value="NZ_JH594521.1"/>
</dbReference>
<reference evidence="2 3" key="1">
    <citation type="submission" date="2011-12" db="EMBL/GenBank/DDBJ databases">
        <title>The Genome Sequence of Prevotella micans F0438.</title>
        <authorList>
            <consortium name="The Broad Institute Genome Sequencing Platform"/>
            <person name="Earl A."/>
            <person name="Ward D."/>
            <person name="Feldgarden M."/>
            <person name="Gevers D."/>
            <person name="Izard J."/>
            <person name="Baranova O.V."/>
            <person name="Blanton J.M."/>
            <person name="Wade W.G."/>
            <person name="Dewhirst F.E."/>
            <person name="Young S.K."/>
            <person name="Zeng Q."/>
            <person name="Gargeya S."/>
            <person name="Fitzgerald M."/>
            <person name="Haas B."/>
            <person name="Abouelleil A."/>
            <person name="Alvarado L."/>
            <person name="Arachchi H.M."/>
            <person name="Berlin A."/>
            <person name="Chapman S.B."/>
            <person name="Gearin G."/>
            <person name="Goldberg J."/>
            <person name="Griggs A."/>
            <person name="Gujja S."/>
            <person name="Hansen M."/>
            <person name="Heiman D."/>
            <person name="Howarth C."/>
            <person name="Larimer J."/>
            <person name="Lui A."/>
            <person name="MacDonald P.J.P."/>
            <person name="McCowen C."/>
            <person name="Montmayeur A."/>
            <person name="Murphy C."/>
            <person name="Neiman D."/>
            <person name="Pearson M."/>
            <person name="Priest M."/>
            <person name="Roberts A."/>
            <person name="Saif S."/>
            <person name="Shea T."/>
            <person name="Sisk P."/>
            <person name="Stolte C."/>
            <person name="Sykes S."/>
            <person name="Wortman J."/>
            <person name="Nusbaum C."/>
            <person name="Birren B."/>
        </authorList>
    </citation>
    <scope>NUCLEOTIDE SEQUENCE [LARGE SCALE GENOMIC DNA]</scope>
    <source>
        <strain evidence="2 3">F0438</strain>
    </source>
</reference>
<keyword evidence="1" id="KW-0732">Signal</keyword>
<dbReference type="EMBL" id="AGWK01000009">
    <property type="protein sequence ID" value="EHO74127.1"/>
    <property type="molecule type" value="Genomic_DNA"/>
</dbReference>
<dbReference type="PATRIC" id="fig|883158.3.peg.298"/>
<keyword evidence="3" id="KW-1185">Reference proteome</keyword>